<evidence type="ECO:0000313" key="4">
    <source>
        <dbReference type="EMBL" id="KGF03639.1"/>
    </source>
</evidence>
<dbReference type="CDD" id="cd03216">
    <property type="entry name" value="ABC_Carb_Monos_I"/>
    <property type="match status" value="1"/>
</dbReference>
<dbReference type="RefSeq" id="WP_037328036.1">
    <property type="nucleotide sequence ID" value="NZ_JRMW01000037.1"/>
</dbReference>
<dbReference type="InterPro" id="IPR003593">
    <property type="entry name" value="AAA+_ATPase"/>
</dbReference>
<keyword evidence="1" id="KW-0547">Nucleotide-binding</keyword>
<dbReference type="SMART" id="SM00382">
    <property type="entry name" value="AAA"/>
    <property type="match status" value="2"/>
</dbReference>
<comment type="caution">
    <text evidence="4">The sequence shown here is derived from an EMBL/GenBank/DDBJ whole genome shotgun (WGS) entry which is preliminary data.</text>
</comment>
<gene>
    <name evidence="4" type="ORF">HMPREF1630_06200</name>
</gene>
<proteinExistence type="predicted"/>
<dbReference type="InterPro" id="IPR017871">
    <property type="entry name" value="ABC_transporter-like_CS"/>
</dbReference>
<dbReference type="GO" id="GO:0005524">
    <property type="term" value="F:ATP binding"/>
    <property type="evidence" value="ECO:0007669"/>
    <property type="project" value="UniProtKB-KW"/>
</dbReference>
<dbReference type="PROSITE" id="PS00211">
    <property type="entry name" value="ABC_TRANSPORTER_1"/>
    <property type="match status" value="1"/>
</dbReference>
<evidence type="ECO:0000313" key="5">
    <source>
        <dbReference type="Proteomes" id="UP000029579"/>
    </source>
</evidence>
<evidence type="ECO:0000259" key="3">
    <source>
        <dbReference type="PROSITE" id="PS50893"/>
    </source>
</evidence>
<dbReference type="PANTHER" id="PTHR43790:SF4">
    <property type="entry name" value="GUANOSINE IMPORT ATP-BINDING PROTEIN NUPO"/>
    <property type="match status" value="1"/>
</dbReference>
<dbReference type="PANTHER" id="PTHR43790">
    <property type="entry name" value="CARBOHYDRATE TRANSPORT ATP-BINDING PROTEIN MG119-RELATED"/>
    <property type="match status" value="1"/>
</dbReference>
<dbReference type="Pfam" id="PF00005">
    <property type="entry name" value="ABC_tran"/>
    <property type="match status" value="2"/>
</dbReference>
<keyword evidence="2 4" id="KW-0067">ATP-binding</keyword>
<dbReference type="GO" id="GO:0016887">
    <property type="term" value="F:ATP hydrolysis activity"/>
    <property type="evidence" value="ECO:0007669"/>
    <property type="project" value="InterPro"/>
</dbReference>
<dbReference type="PROSITE" id="PS50893">
    <property type="entry name" value="ABC_TRANSPORTER_2"/>
    <property type="match status" value="2"/>
</dbReference>
<evidence type="ECO:0000256" key="2">
    <source>
        <dbReference type="ARBA" id="ARBA00022840"/>
    </source>
</evidence>
<evidence type="ECO:0000256" key="1">
    <source>
        <dbReference type="ARBA" id="ARBA00022741"/>
    </source>
</evidence>
<dbReference type="InterPro" id="IPR050107">
    <property type="entry name" value="ABC_carbohydrate_import_ATPase"/>
</dbReference>
<name>A0A095Z565_9FIRM</name>
<feature type="domain" description="ABC transporter" evidence="3">
    <location>
        <begin position="268"/>
        <end position="522"/>
    </location>
</feature>
<reference evidence="4 5" key="1">
    <citation type="submission" date="2014-07" db="EMBL/GenBank/DDBJ databases">
        <authorList>
            <person name="McCorrison J."/>
            <person name="Sanka R."/>
            <person name="Torralba M."/>
            <person name="Gillis M."/>
            <person name="Haft D.H."/>
            <person name="Methe B."/>
            <person name="Sutton G."/>
            <person name="Nelson K.E."/>
        </authorList>
    </citation>
    <scope>NUCLEOTIDE SEQUENCE [LARGE SCALE GENOMIC DNA]</scope>
    <source>
        <strain evidence="4 5">S7-1-13</strain>
    </source>
</reference>
<dbReference type="InterPro" id="IPR027417">
    <property type="entry name" value="P-loop_NTPase"/>
</dbReference>
<dbReference type="AlphaFoldDB" id="A0A095Z565"/>
<accession>A0A095Z565</accession>
<sequence>MLMEIRGLSKSFGQNNVLKNVNFTIDEGEVVGLVGENGAGKSTLMNIIFGMEFIKDTGGYEGEIILDGEKIDFKNPTDALKAGIGMVHQEFSLIPGFTVAENVTLNMEKTKQSPISKVFGRGYELIDAKANIEDTEKTLDKLGLDLNPKEYVSELPVGHKQFIEIAREIKRENIKLLIMDEPTAVLTESEADILISSLKKLAEKGIAVIFISHRLREILDLCDKVIVLRDGEIVEDREAKGLKIKQIAGWMMGKSNRQAYVDDDQREIYEDDIIFEVQNLYVEMPGEMVYDANFKVRRGEIFGLAGLAGQGKLGIANGILGTYPVKGRAIFNGEELKLSDTSSILKKKIAFVSEDRRGVGLLLGEDIALNIAFNAMEVFDKFIKKIFTFKFRDDEAIVANANKYIDSLAIKTQGPYELVGRLSGGNQQKVCLAKAFTMNPDLLFVSEPTRGIDIGAKRLVLDSLKKANREDKTTIIMISSELEELQSVCDRIGVVCEGKIVGVLDPTASAEDFGLLMSGEELVNE</sequence>
<organism evidence="4 5">
    <name type="scientific">Anaerococcus lactolyticus S7-1-13</name>
    <dbReference type="NCBI Taxonomy" id="1284686"/>
    <lineage>
        <taxon>Bacteria</taxon>
        <taxon>Bacillati</taxon>
        <taxon>Bacillota</taxon>
        <taxon>Tissierellia</taxon>
        <taxon>Tissierellales</taxon>
        <taxon>Peptoniphilaceae</taxon>
        <taxon>Anaerococcus</taxon>
    </lineage>
</organism>
<dbReference type="EMBL" id="JRMW01000037">
    <property type="protein sequence ID" value="KGF03639.1"/>
    <property type="molecule type" value="Genomic_DNA"/>
</dbReference>
<dbReference type="OrthoDB" id="9771863at2"/>
<dbReference type="eggNOG" id="COG1129">
    <property type="taxonomic scope" value="Bacteria"/>
</dbReference>
<dbReference type="Gene3D" id="3.40.50.300">
    <property type="entry name" value="P-loop containing nucleotide triphosphate hydrolases"/>
    <property type="match status" value="2"/>
</dbReference>
<dbReference type="InterPro" id="IPR003439">
    <property type="entry name" value="ABC_transporter-like_ATP-bd"/>
</dbReference>
<protein>
    <submittedName>
        <fullName evidence="4">Sugar ABC transporter ATP-binding protein</fullName>
    </submittedName>
</protein>
<dbReference type="Proteomes" id="UP000029579">
    <property type="component" value="Unassembled WGS sequence"/>
</dbReference>
<dbReference type="CDD" id="cd03215">
    <property type="entry name" value="ABC_Carb_Monos_II"/>
    <property type="match status" value="1"/>
</dbReference>
<dbReference type="SUPFAM" id="SSF52540">
    <property type="entry name" value="P-loop containing nucleoside triphosphate hydrolases"/>
    <property type="match status" value="2"/>
</dbReference>
<feature type="domain" description="ABC transporter" evidence="3">
    <location>
        <begin position="3"/>
        <end position="255"/>
    </location>
</feature>